<keyword evidence="3" id="KW-0677">Repeat</keyword>
<evidence type="ECO:0000256" key="3">
    <source>
        <dbReference type="ARBA" id="ARBA00022737"/>
    </source>
</evidence>
<dbReference type="Proteomes" id="UP000830375">
    <property type="component" value="Unassembled WGS sequence"/>
</dbReference>
<organism evidence="6 7">
    <name type="scientific">Labeo rohita</name>
    <name type="common">Indian major carp</name>
    <name type="synonym">Cyprinus rohita</name>
    <dbReference type="NCBI Taxonomy" id="84645"/>
    <lineage>
        <taxon>Eukaryota</taxon>
        <taxon>Metazoa</taxon>
        <taxon>Chordata</taxon>
        <taxon>Craniata</taxon>
        <taxon>Vertebrata</taxon>
        <taxon>Euteleostomi</taxon>
        <taxon>Actinopterygii</taxon>
        <taxon>Neopterygii</taxon>
        <taxon>Teleostei</taxon>
        <taxon>Ostariophysi</taxon>
        <taxon>Cypriniformes</taxon>
        <taxon>Cyprinidae</taxon>
        <taxon>Labeoninae</taxon>
        <taxon>Labeonini</taxon>
        <taxon>Labeo</taxon>
    </lineage>
</organism>
<evidence type="ECO:0000256" key="2">
    <source>
        <dbReference type="ARBA" id="ARBA00022574"/>
    </source>
</evidence>
<evidence type="ECO:0000313" key="6">
    <source>
        <dbReference type="EMBL" id="KAI2644304.1"/>
    </source>
</evidence>
<keyword evidence="2 5" id="KW-0853">WD repeat</keyword>
<protein>
    <submittedName>
        <fullName evidence="6">Nucleoporin Nup43</fullName>
    </submittedName>
</protein>
<proteinExistence type="predicted"/>
<dbReference type="Gene3D" id="2.130.10.10">
    <property type="entry name" value="YVTN repeat-like/Quinoprotein amine dehydrogenase"/>
    <property type="match status" value="1"/>
</dbReference>
<dbReference type="InterPro" id="IPR036322">
    <property type="entry name" value="WD40_repeat_dom_sf"/>
</dbReference>
<dbReference type="InterPro" id="IPR019775">
    <property type="entry name" value="WD40_repeat_CS"/>
</dbReference>
<dbReference type="EMBL" id="JACTAM010002573">
    <property type="protein sequence ID" value="KAI2644304.1"/>
    <property type="molecule type" value="Genomic_DNA"/>
</dbReference>
<accession>A0ABQ8L0P3</accession>
<sequence length="359" mass="39370">MDPIAKYISQKISKTRWQPISPALLQQPEVFATGSWDNEAGALNNKVSIWSVGDHGVSNMDGEFDEEPQLLCDSKHDGDVMDLQFLDHDRLVSASSSGAVKIFKLQSDCQALSLAHVWERAHRYSCDNAPCTAIVCKSPEIVSVGEDGRVILYKADQTEVLRVIENADSSTIHAVTFLRTTEVLTVNSIGQLKITGDRVPLHCVDKHPNQQHIVATGGQDGMLCIWDVRQGNTPFSLIEAHSAEMWEVHFHPSNPNHLFTCSEDGSLLHWETTSGSDMSTLLQRGWNSRVVSHSAAPLAGENDSVVSAWLAGDSSKNRLEATHILPSQTLSVNSLDVLEQCLVCGTDGEAVYVHRQVPV</sequence>
<dbReference type="Pfam" id="PF00400">
    <property type="entry name" value="WD40"/>
    <property type="match status" value="2"/>
</dbReference>
<dbReference type="InterPro" id="IPR015943">
    <property type="entry name" value="WD40/YVTN_repeat-like_dom_sf"/>
</dbReference>
<dbReference type="PROSITE" id="PS50082">
    <property type="entry name" value="WD_REPEATS_2"/>
    <property type="match status" value="2"/>
</dbReference>
<dbReference type="PANTHER" id="PTHR22652">
    <property type="entry name" value="NUCLEOPORIN NUP43"/>
    <property type="match status" value="1"/>
</dbReference>
<keyword evidence="4" id="KW-0539">Nucleus</keyword>
<evidence type="ECO:0000313" key="7">
    <source>
        <dbReference type="Proteomes" id="UP000830375"/>
    </source>
</evidence>
<dbReference type="PROSITE" id="PS00678">
    <property type="entry name" value="WD_REPEATS_1"/>
    <property type="match status" value="1"/>
</dbReference>
<dbReference type="SUPFAM" id="SSF50978">
    <property type="entry name" value="WD40 repeat-like"/>
    <property type="match status" value="1"/>
</dbReference>
<comment type="subcellular location">
    <subcellularLocation>
        <location evidence="1">Nucleus</location>
    </subcellularLocation>
</comment>
<dbReference type="SMART" id="SM00320">
    <property type="entry name" value="WD40"/>
    <property type="match status" value="5"/>
</dbReference>
<reference evidence="6 7" key="1">
    <citation type="submission" date="2022-01" db="EMBL/GenBank/DDBJ databases">
        <title>A high-quality chromosome-level genome assembly of rohu carp, Labeo rohita.</title>
        <authorList>
            <person name="Arick M.A. II"/>
            <person name="Hsu C.-Y."/>
            <person name="Magbanua Z."/>
            <person name="Pechanova O."/>
            <person name="Grover C."/>
            <person name="Miller E."/>
            <person name="Thrash A."/>
            <person name="Ezzel L."/>
            <person name="Alam S."/>
            <person name="Benzie J."/>
            <person name="Hamilton M."/>
            <person name="Karsi A."/>
            <person name="Lawrence M.L."/>
            <person name="Peterson D.G."/>
        </authorList>
    </citation>
    <scope>NUCLEOTIDE SEQUENCE [LARGE SCALE GENOMIC DNA]</scope>
    <source>
        <strain evidence="7">BAU-BD-2019</strain>
        <tissue evidence="6">Blood</tissue>
    </source>
</reference>
<evidence type="ECO:0000256" key="4">
    <source>
        <dbReference type="ARBA" id="ARBA00023242"/>
    </source>
</evidence>
<feature type="repeat" description="WD" evidence="5">
    <location>
        <begin position="238"/>
        <end position="280"/>
    </location>
</feature>
<feature type="repeat" description="WD" evidence="5">
    <location>
        <begin position="194"/>
        <end position="236"/>
    </location>
</feature>
<keyword evidence="7" id="KW-1185">Reference proteome</keyword>
<name>A0ABQ8L0P3_LABRO</name>
<dbReference type="PANTHER" id="PTHR22652:SF0">
    <property type="entry name" value="NUCLEOPORIN NUP43"/>
    <property type="match status" value="1"/>
</dbReference>
<evidence type="ECO:0000256" key="1">
    <source>
        <dbReference type="ARBA" id="ARBA00004123"/>
    </source>
</evidence>
<evidence type="ECO:0000256" key="5">
    <source>
        <dbReference type="PROSITE-ProRule" id="PRU00221"/>
    </source>
</evidence>
<gene>
    <name evidence="6" type="ORF">H4Q32_025099</name>
</gene>
<comment type="caution">
    <text evidence="6">The sequence shown here is derived from an EMBL/GenBank/DDBJ whole genome shotgun (WGS) entry which is preliminary data.</text>
</comment>
<dbReference type="InterPro" id="IPR001680">
    <property type="entry name" value="WD40_rpt"/>
</dbReference>